<dbReference type="InterPro" id="IPR027417">
    <property type="entry name" value="P-loop_NTPase"/>
</dbReference>
<evidence type="ECO:0000313" key="3">
    <source>
        <dbReference type="EMBL" id="NGN83905.1"/>
    </source>
</evidence>
<evidence type="ECO:0000259" key="2">
    <source>
        <dbReference type="Pfam" id="PF01656"/>
    </source>
</evidence>
<gene>
    <name evidence="3" type="ORF">G6N77_10595</name>
</gene>
<comment type="caution">
    <text evidence="3">The sequence shown here is derived from an EMBL/GenBank/DDBJ whole genome shotgun (WGS) entry which is preliminary data.</text>
</comment>
<dbReference type="SUPFAM" id="SSF52540">
    <property type="entry name" value="P-loop containing nucleoside triphosphate hydrolases"/>
    <property type="match status" value="1"/>
</dbReference>
<dbReference type="Pfam" id="PF01656">
    <property type="entry name" value="CbiA"/>
    <property type="match status" value="1"/>
</dbReference>
<dbReference type="Gene3D" id="3.40.50.300">
    <property type="entry name" value="P-loop containing nucleotide triphosphate hydrolases"/>
    <property type="match status" value="1"/>
</dbReference>
<feature type="domain" description="CobQ/CobB/MinD/ParA nucleotide binding" evidence="2">
    <location>
        <begin position="57"/>
        <end position="290"/>
    </location>
</feature>
<keyword evidence="4" id="KW-1185">Reference proteome</keyword>
<name>A0ABX0DEV4_9MICC</name>
<dbReference type="EMBL" id="JAAKZI010000016">
    <property type="protein sequence ID" value="NGN83905.1"/>
    <property type="molecule type" value="Genomic_DNA"/>
</dbReference>
<reference evidence="3 4" key="1">
    <citation type="submission" date="2020-02" db="EMBL/GenBank/DDBJ databases">
        <title>Genome sequence of the type strain DSM 27180 of Arthrobacter silviterrae.</title>
        <authorList>
            <person name="Gao J."/>
            <person name="Sun J."/>
        </authorList>
    </citation>
    <scope>NUCLEOTIDE SEQUENCE [LARGE SCALE GENOMIC DNA]</scope>
    <source>
        <strain evidence="3 4">DSM 27180</strain>
    </source>
</reference>
<evidence type="ECO:0000256" key="1">
    <source>
        <dbReference type="SAM" id="MobiDB-lite"/>
    </source>
</evidence>
<sequence length="328" mass="34275">MARPGSGPSRLNKLARHPRGQDRPPKPGHSPGQGAPGRKVAAEDPAGLGVPARPEAIAVWGPIGSPGRTTLALNLAAELAAQGRRVLVVDADSYGASVAGSLGLLDESASFAQACRVADQGVLTPASLSKICTEVVFAGGTFLLLTGLTRADRWPELRAAAVERVLINALEVVDAVVVDCGFCLETDEELSYDTVAPRRNAATLAVLARADTIYAVGSGDAIGIPRLIRALAELAEGPGGPPGANVHVVLNKVRRKAVGGSPAKALEQAWERFGPQQPIGHFLPWDAETTDKALLEGRLLLEVSPDSPLRQAIQKLSCAHVQQIRKAL</sequence>
<dbReference type="Proteomes" id="UP000479226">
    <property type="component" value="Unassembled WGS sequence"/>
</dbReference>
<protein>
    <submittedName>
        <fullName evidence="3">Chromosome partitioning protein</fullName>
    </submittedName>
</protein>
<feature type="region of interest" description="Disordered" evidence="1">
    <location>
        <begin position="1"/>
        <end position="49"/>
    </location>
</feature>
<dbReference type="InterPro" id="IPR002586">
    <property type="entry name" value="CobQ/CobB/MinD/ParA_Nub-bd_dom"/>
</dbReference>
<dbReference type="PANTHER" id="PTHR43384:SF13">
    <property type="entry name" value="SLR0110 PROTEIN"/>
    <property type="match status" value="1"/>
</dbReference>
<dbReference type="PANTHER" id="PTHR43384">
    <property type="entry name" value="SEPTUM SITE-DETERMINING PROTEIN MIND HOMOLOG, CHLOROPLASTIC-RELATED"/>
    <property type="match status" value="1"/>
</dbReference>
<proteinExistence type="predicted"/>
<dbReference type="InterPro" id="IPR050625">
    <property type="entry name" value="ParA/MinD_ATPase"/>
</dbReference>
<accession>A0ABX0DEV4</accession>
<organism evidence="3 4">
    <name type="scientific">Arthrobacter silviterrae</name>
    <dbReference type="NCBI Taxonomy" id="2026658"/>
    <lineage>
        <taxon>Bacteria</taxon>
        <taxon>Bacillati</taxon>
        <taxon>Actinomycetota</taxon>
        <taxon>Actinomycetes</taxon>
        <taxon>Micrococcales</taxon>
        <taxon>Micrococcaceae</taxon>
        <taxon>Arthrobacter</taxon>
    </lineage>
</organism>
<evidence type="ECO:0000313" key="4">
    <source>
        <dbReference type="Proteomes" id="UP000479226"/>
    </source>
</evidence>